<keyword evidence="2" id="KW-0812">Transmembrane</keyword>
<feature type="chain" id="PRO_5039894769" evidence="3">
    <location>
        <begin position="33"/>
        <end position="644"/>
    </location>
</feature>
<comment type="caution">
    <text evidence="4">The sequence shown here is derived from an EMBL/GenBank/DDBJ whole genome shotgun (WGS) entry which is preliminary data.</text>
</comment>
<keyword evidence="2" id="KW-0472">Membrane</keyword>
<feature type="transmembrane region" description="Helical" evidence="2">
    <location>
        <begin position="430"/>
        <end position="451"/>
    </location>
</feature>
<evidence type="ECO:0000256" key="1">
    <source>
        <dbReference type="SAM" id="MobiDB-lite"/>
    </source>
</evidence>
<organism evidence="4 5">
    <name type="scientific">Nitzschia inconspicua</name>
    <dbReference type="NCBI Taxonomy" id="303405"/>
    <lineage>
        <taxon>Eukaryota</taxon>
        <taxon>Sar</taxon>
        <taxon>Stramenopiles</taxon>
        <taxon>Ochrophyta</taxon>
        <taxon>Bacillariophyta</taxon>
        <taxon>Bacillariophyceae</taxon>
        <taxon>Bacillariophycidae</taxon>
        <taxon>Bacillariales</taxon>
        <taxon>Bacillariaceae</taxon>
        <taxon>Nitzschia</taxon>
    </lineage>
</organism>
<feature type="signal peptide" evidence="3">
    <location>
        <begin position="1"/>
        <end position="32"/>
    </location>
</feature>
<evidence type="ECO:0000313" key="5">
    <source>
        <dbReference type="Proteomes" id="UP000693970"/>
    </source>
</evidence>
<keyword evidence="3" id="KW-0732">Signal</keyword>
<evidence type="ECO:0000313" key="4">
    <source>
        <dbReference type="EMBL" id="KAG7348790.1"/>
    </source>
</evidence>
<dbReference type="EMBL" id="JAGRRH010000019">
    <property type="protein sequence ID" value="KAG7348790.1"/>
    <property type="molecule type" value="Genomic_DNA"/>
</dbReference>
<proteinExistence type="predicted"/>
<dbReference type="AlphaFoldDB" id="A0A9K3PIT8"/>
<evidence type="ECO:0000256" key="2">
    <source>
        <dbReference type="SAM" id="Phobius"/>
    </source>
</evidence>
<feature type="region of interest" description="Disordered" evidence="1">
    <location>
        <begin position="333"/>
        <end position="377"/>
    </location>
</feature>
<reference evidence="4" key="1">
    <citation type="journal article" date="2021" name="Sci. Rep.">
        <title>Diploid genomic architecture of Nitzschia inconspicua, an elite biomass production diatom.</title>
        <authorList>
            <person name="Oliver A."/>
            <person name="Podell S."/>
            <person name="Pinowska A."/>
            <person name="Traller J.C."/>
            <person name="Smith S.R."/>
            <person name="McClure R."/>
            <person name="Beliaev A."/>
            <person name="Bohutskyi P."/>
            <person name="Hill E.A."/>
            <person name="Rabines A."/>
            <person name="Zheng H."/>
            <person name="Allen L.Z."/>
            <person name="Kuo A."/>
            <person name="Grigoriev I.V."/>
            <person name="Allen A.E."/>
            <person name="Hazlebeck D."/>
            <person name="Allen E.E."/>
        </authorList>
    </citation>
    <scope>NUCLEOTIDE SEQUENCE</scope>
    <source>
        <strain evidence="4">Hildebrandi</strain>
    </source>
</reference>
<dbReference type="Proteomes" id="UP000693970">
    <property type="component" value="Unassembled WGS sequence"/>
</dbReference>
<keyword evidence="2" id="KW-1133">Transmembrane helix</keyword>
<name>A0A9K3PIT8_9STRA</name>
<accession>A0A9K3PIT8</accession>
<protein>
    <submittedName>
        <fullName evidence="4">Uncharacterized protein</fullName>
    </submittedName>
</protein>
<sequence>MMMMTIHRPSSTPKLLLLILRLTASCCGIATAAAPTAAHTATTASMTNAAAPPPLLLQDNADYSSRTSRSLEDAHNYYEDVYSGKIAHAECHAFTVESDTQDEISDLLRWSHTNNNNNNNNLFHVAQQSYIFFQYDSGETYDDDTVGTTYQIRMIDLQTWMEAMASIKGIYTPNCTRIDDPYSVLWPSRALSSYLSIDIDAYAAETGYYPQEYQQQDQQQYPSLYQGPICAMGRDANQHITTGIFLDSQCTVLAPKFTLDYHESLPQQQQQSDSGEEYYNITATMEETYEISVIAYQTSKLMSCKKYGICGSLLAQSVNTEYCDESDQRRRRRYLQQQEQQDGEEEQEQQQQDEQGGGDQAQDESSNGYDDEVETETQTVSYQLSQEDLSDMSSTCYAAVTLLGSGQTLESYLIENGQLDLEEPTTLMDWITLGLLIFVGIVVLFCCCRSFRCRRVKKKKNKNKSSGDDDTLNSDEDYDDDDYDESLMGTIVTWVSCSTYGLQTCATGYTHDTGTYVSGTTAGAETVDGWKSPQSKSSGTVRFGTTTTTTSMEPSHRGRNNKPTAVTPQGIARSAGSWIQSLQLQRKRTKTPGDLRLPMVTPDDEGIVEFDMPSSSQQAYDDTSNDTKKKRGIGTIFKKVKWSK</sequence>
<feature type="region of interest" description="Disordered" evidence="1">
    <location>
        <begin position="528"/>
        <end position="568"/>
    </location>
</feature>
<keyword evidence="5" id="KW-1185">Reference proteome</keyword>
<feature type="compositionally biased region" description="Polar residues" evidence="1">
    <location>
        <begin position="532"/>
        <end position="544"/>
    </location>
</feature>
<evidence type="ECO:0000256" key="3">
    <source>
        <dbReference type="SAM" id="SignalP"/>
    </source>
</evidence>
<gene>
    <name evidence="4" type="ORF">IV203_011387</name>
</gene>
<reference evidence="4" key="2">
    <citation type="submission" date="2021-04" db="EMBL/GenBank/DDBJ databases">
        <authorList>
            <person name="Podell S."/>
        </authorList>
    </citation>
    <scope>NUCLEOTIDE SEQUENCE</scope>
    <source>
        <strain evidence="4">Hildebrandi</strain>
    </source>
</reference>